<evidence type="ECO:0008006" key="3">
    <source>
        <dbReference type="Google" id="ProtNLM"/>
    </source>
</evidence>
<dbReference type="Proteomes" id="UP001437256">
    <property type="component" value="Unassembled WGS sequence"/>
</dbReference>
<sequence length="438" mass="50050">MSSRIQQIPLEIWQEIFMFACLSEDYSFDTPDPSTEAESERITCLPYDITLVCSRWRKVASSLPCLWTAISVDLYGVSQDVRPILRTYLRNARDRPLKIRLSRLFQSKPHQIQFKDNAMHAYNYLLRNIDKCWDLTLTHCGSFSPDVPDDALPNMDDGFPSLRVLEIDLNTDESEILEIYLRNALQYTPILTTLKIGGVFPEVPVYPFDQLTQLNISKLKYCTIDILRTWLPLCTNLRVLFLPDVLYENDSDRPYNNQYNQKPMPSLADLIVNIDEYPDDIYPFFSVFQFPSLSKLCMRISGDFAPGDGWPLFFLEALRSSCQSLKKLGLIMDQSNDLTEDAFPVSDILVVMPNLTSLDFTFQPPIPSTSSRPLTSKNSLSCQILRALTVGHTAPEDMFENGSLNEEAWRSHIAQNPSALLPKLNSLQLQDENISEDS</sequence>
<dbReference type="InterPro" id="IPR032675">
    <property type="entry name" value="LRR_dom_sf"/>
</dbReference>
<accession>A0ABR2ZVG2</accession>
<comment type="caution">
    <text evidence="1">The sequence shown here is derived from an EMBL/GenBank/DDBJ whole genome shotgun (WGS) entry which is preliminary data.</text>
</comment>
<protein>
    <recommendedName>
        <fullName evidence="3">F-box domain-containing protein</fullName>
    </recommendedName>
</protein>
<gene>
    <name evidence="1" type="ORF">AAF712_007204</name>
</gene>
<organism evidence="1 2">
    <name type="scientific">Marasmius tenuissimus</name>
    <dbReference type="NCBI Taxonomy" id="585030"/>
    <lineage>
        <taxon>Eukaryota</taxon>
        <taxon>Fungi</taxon>
        <taxon>Dikarya</taxon>
        <taxon>Basidiomycota</taxon>
        <taxon>Agaricomycotina</taxon>
        <taxon>Agaricomycetes</taxon>
        <taxon>Agaricomycetidae</taxon>
        <taxon>Agaricales</taxon>
        <taxon>Marasmiineae</taxon>
        <taxon>Marasmiaceae</taxon>
        <taxon>Marasmius</taxon>
    </lineage>
</organism>
<evidence type="ECO:0000313" key="1">
    <source>
        <dbReference type="EMBL" id="KAL0065721.1"/>
    </source>
</evidence>
<name>A0ABR2ZVG2_9AGAR</name>
<keyword evidence="2" id="KW-1185">Reference proteome</keyword>
<dbReference type="EMBL" id="JBBXMP010000043">
    <property type="protein sequence ID" value="KAL0065721.1"/>
    <property type="molecule type" value="Genomic_DNA"/>
</dbReference>
<dbReference type="Gene3D" id="3.80.10.10">
    <property type="entry name" value="Ribonuclease Inhibitor"/>
    <property type="match status" value="1"/>
</dbReference>
<dbReference type="SUPFAM" id="SSF52047">
    <property type="entry name" value="RNI-like"/>
    <property type="match status" value="1"/>
</dbReference>
<proteinExistence type="predicted"/>
<reference evidence="1 2" key="1">
    <citation type="submission" date="2024-05" db="EMBL/GenBank/DDBJ databases">
        <title>A draft genome resource for the thread blight pathogen Marasmius tenuissimus strain MS-2.</title>
        <authorList>
            <person name="Yulfo-Soto G.E."/>
            <person name="Baruah I.K."/>
            <person name="Amoako-Attah I."/>
            <person name="Bukari Y."/>
            <person name="Meinhardt L.W."/>
            <person name="Bailey B.A."/>
            <person name="Cohen S.P."/>
        </authorList>
    </citation>
    <scope>NUCLEOTIDE SEQUENCE [LARGE SCALE GENOMIC DNA]</scope>
    <source>
        <strain evidence="1 2">MS-2</strain>
    </source>
</reference>
<evidence type="ECO:0000313" key="2">
    <source>
        <dbReference type="Proteomes" id="UP001437256"/>
    </source>
</evidence>